<protein>
    <recommendedName>
        <fullName evidence="2">UPF0291 protein CUS89_13410</fullName>
    </recommendedName>
</protein>
<dbReference type="RefSeq" id="WP_104776804.1">
    <property type="nucleotide sequence ID" value="NZ_PTUS01000055.1"/>
</dbReference>
<keyword evidence="1 2" id="KW-0963">Cytoplasm</keyword>
<dbReference type="PANTHER" id="PTHR37300:SF1">
    <property type="entry name" value="UPF0291 PROTEIN YNZC"/>
    <property type="match status" value="1"/>
</dbReference>
<evidence type="ECO:0000256" key="1">
    <source>
        <dbReference type="ARBA" id="ARBA00022490"/>
    </source>
</evidence>
<evidence type="ECO:0000313" key="4">
    <source>
        <dbReference type="Proteomes" id="UP000237934"/>
    </source>
</evidence>
<dbReference type="EMBL" id="PUAP01000041">
    <property type="protein sequence ID" value="PQF21754.1"/>
    <property type="molecule type" value="Genomic_DNA"/>
</dbReference>
<organism evidence="3 4">
    <name type="scientific">Enterococcus mundtii</name>
    <dbReference type="NCBI Taxonomy" id="53346"/>
    <lineage>
        <taxon>Bacteria</taxon>
        <taxon>Bacillati</taxon>
        <taxon>Bacillota</taxon>
        <taxon>Bacilli</taxon>
        <taxon>Lactobacillales</taxon>
        <taxon>Enterococcaceae</taxon>
        <taxon>Enterococcus</taxon>
    </lineage>
</organism>
<dbReference type="Pfam" id="PF05979">
    <property type="entry name" value="DUF896"/>
    <property type="match status" value="1"/>
</dbReference>
<comment type="similarity">
    <text evidence="2">Belongs to the UPF0291 family.</text>
</comment>
<reference evidence="3 4" key="1">
    <citation type="journal article" date="2018" name="Pathog. Dis.">
        <title>Whole-genome sequencing based characterization of antimicrobial resistance in Enterococcus.</title>
        <authorList>
            <person name="Tyson G."/>
        </authorList>
    </citation>
    <scope>NUCLEOTIDE SEQUENCE [LARGE SCALE GENOMIC DNA]</scope>
    <source>
        <strain evidence="3 4">CVM N55263</strain>
    </source>
</reference>
<accession>A0A2S7RQ84</accession>
<dbReference type="AlphaFoldDB" id="A0A2S7RQ84"/>
<dbReference type="PANTHER" id="PTHR37300">
    <property type="entry name" value="UPF0291 PROTEIN CBO2609/CLC_2481"/>
    <property type="match status" value="1"/>
</dbReference>
<gene>
    <name evidence="3" type="ORF">CUS89_13410</name>
</gene>
<dbReference type="NCBIfam" id="NF002711">
    <property type="entry name" value="PRK02539.1"/>
    <property type="match status" value="1"/>
</dbReference>
<evidence type="ECO:0000313" key="3">
    <source>
        <dbReference type="EMBL" id="PQF21754.1"/>
    </source>
</evidence>
<dbReference type="InterPro" id="IPR009242">
    <property type="entry name" value="DUF896"/>
</dbReference>
<dbReference type="GO" id="GO:0005737">
    <property type="term" value="C:cytoplasm"/>
    <property type="evidence" value="ECO:0007669"/>
    <property type="project" value="UniProtKB-SubCell"/>
</dbReference>
<dbReference type="Gene3D" id="1.10.287.540">
    <property type="entry name" value="Helix hairpin bin"/>
    <property type="match status" value="1"/>
</dbReference>
<dbReference type="Proteomes" id="UP000237934">
    <property type="component" value="Unassembled WGS sequence"/>
</dbReference>
<dbReference type="SUPFAM" id="SSF158221">
    <property type="entry name" value="YnzC-like"/>
    <property type="match status" value="1"/>
</dbReference>
<sequence length="83" mass="9485">MLSPEKIERINQLATKKKAEGLTPAEVKEQAELREAYLTAFRSGMRHHIEGMKVVDPDGNDITPDKLKEIQKKKGLHDRNSKF</sequence>
<comment type="caution">
    <text evidence="3">The sequence shown here is derived from an EMBL/GenBank/DDBJ whole genome shotgun (WGS) entry which is preliminary data.</text>
</comment>
<evidence type="ECO:0000256" key="2">
    <source>
        <dbReference type="HAMAP-Rule" id="MF_01103"/>
    </source>
</evidence>
<name>A0A2S7RQ84_ENTMU</name>
<dbReference type="HAMAP" id="MF_01103">
    <property type="entry name" value="UPF0291"/>
    <property type="match status" value="1"/>
</dbReference>
<proteinExistence type="inferred from homology"/>
<comment type="subcellular location">
    <subcellularLocation>
        <location evidence="2">Cytoplasm</location>
    </subcellularLocation>
</comment>